<feature type="domain" description="CENP-V/GFA" evidence="5">
    <location>
        <begin position="1332"/>
        <end position="1465"/>
    </location>
</feature>
<dbReference type="InterPro" id="IPR000300">
    <property type="entry name" value="IPPc"/>
</dbReference>
<feature type="compositionally biased region" description="Basic and acidic residues" evidence="4">
    <location>
        <begin position="370"/>
        <end position="379"/>
    </location>
</feature>
<reference evidence="6 7" key="1">
    <citation type="journal article" date="2018" name="IMA Fungus">
        <title>IMA Genome-F 10: Nine draft genome sequences of Claviceps purpurea s.lat., including C. arundinis, C. humidiphila, and C. cf. spartinae, pseudomolecules for the pitch canker pathogen Fusarium circinatum, draft genome of Davidsoniella eucalypti, Grosmannia galeiformis, Quambalaria eucalypti, and Teratosphaeria destructans.</title>
        <authorList>
            <person name="Wingfield B.D."/>
            <person name="Liu M."/>
            <person name="Nguyen H.D."/>
            <person name="Lane F.A."/>
            <person name="Morgan S.W."/>
            <person name="De Vos L."/>
            <person name="Wilken P.M."/>
            <person name="Duong T.A."/>
            <person name="Aylward J."/>
            <person name="Coetzee M.P."/>
            <person name="Dadej K."/>
            <person name="De Beer Z.W."/>
            <person name="Findlay W."/>
            <person name="Havenga M."/>
            <person name="Kolarik M."/>
            <person name="Menzies J.G."/>
            <person name="Naidoo K."/>
            <person name="Pochopski O."/>
            <person name="Shoukouhi P."/>
            <person name="Santana Q.C."/>
            <person name="Seifert K.A."/>
            <person name="Soal N."/>
            <person name="Steenkamp E.T."/>
            <person name="Tatham C.T."/>
            <person name="van der Nest M.A."/>
            <person name="Wingfield M.J."/>
        </authorList>
    </citation>
    <scope>NUCLEOTIDE SEQUENCE [LARGE SCALE GENOMIC DNA]</scope>
    <source>
        <strain evidence="6">CMW44962</strain>
    </source>
</reference>
<sequence>MADSEEGPDASSIKPVSSLRSRFENLGKDGEKKPGSPVVEAKRQASLTAEVPPAVRRSSASDDRASPGLTQIANDGGLQAGFRKRPPSPPRARPASMVMTPSQKSPPMVTIDSPQSPGNPGSIGMRLGGIPPLTPDSTSGSPTRSHARTLSRNPTPALEKRISAFLQNEAPPKIDFASKPKPLTIGSDASSSRVPPPVNRTAKPSVPIKPTVLAQRTSNLSAPDIKPAELSDTSASPFSTPPSSGDASPTRRRNSVPPRRSRNESNASFVENLGGDSGRSSPARTRAESDASFVSRIRGDSDASYTSGRGRATSNASWVEPSSSPNHHQYAPPPVHHHVVSMREQQANGLARTATLPARHRPGQSTSSAEPDRAEDRPRLPARPELLMRSGRTSPTKPRSGRTSPSKLSQQMNVMRSIDGLRRAATFDESPTMARIPSTKPIPRSSALSQGFNRAPAPAAGVPPAIPAPRRSVDTRRPQISSLPPSDSQRGSIDVGRAHIPAKQSHLDGQSRDDEPDVESVLATEAQSAAASEYPDATKASRRPPRYAHRPYHISTDYDTRLLGVYGEYVVTSGYLTKAWNLLTGELLLNMVHNENVKVTALVFKPTADVADQGKRIWLGTNVGEIHEVDIPSQSLVKTKIGAHTRREIVRMFRHGNEIWTMDDGGDFNVWKPDHKGMASLDSQCANFRIPKGSNFALVCGKYVWVASGRDLRVYNPAARSDVEFSVLRIALSQPGTGDITSGTTISSKPDLVYFGHADGKVSVYNHTDYSCLGVVNVSLYKISSLAGVGDYLWAGFSTGMMYVYDTSVTPWQVKKDWEAHEKKQVASIVADPSALWTLDRLQVVSLGTDNMLRFWDGLLKEDWLESCMQDHDSQYCTFRELTAAVLTWNAGASKPSHLQHSMDDSSFLHDYITTRNPPDILVFGFQELVDLEDKKTTAKAFFKSKKKGPEEQEHVGHQYRAWRDHLTRCIDEYMPTDQSYTLLHTASLVGLFTCIFVKSSERNKIRHVHTAEIKRGMGGLHGNKGALIMRMVLDDSSLCFVNCHLAAGQTQTMHRNNDVAAILETPVLPTYPLSNNGVAQHSDVFSSGGDGSMIMDHEICILNGDLNYRIDTMGRDTVVKHVAANNLARLLERDQLLLSRKKNPGFRLRAFQESPITFAPTYKYNVHSDDYDTSEKRRAPAWCDRILYRGLGRVKMEEYRRWEVRVSDHRPVSGRLRLRVKAVDAGRREQVWDICQHEFDQAKRRIANNVKIFSASIRTASSRAGNKAAAASFVRSVKPLPAFTTRPFSVSFTKMDDREAKAKESLPAQDHWKIRAPYKIHESNEHFKARYEASCHCGKVKYQLAREEPLDSKLCHCTTCQTQHAAPFQWAAIFHKDDINFVHGHHDLEWYDPTSKSVEHKLPCKVRCSFCHSPIMDEGRNMILIFPSLVHLKTDEDKANFKPRCHMFYGQRVMDVPDGLPKWTGLNQESELIEDSPPELVQEFERKREKEREEKFKRGENK</sequence>
<feature type="compositionally biased region" description="Polar residues" evidence="4">
    <location>
        <begin position="391"/>
        <end position="414"/>
    </location>
</feature>
<dbReference type="InterPro" id="IPR046985">
    <property type="entry name" value="IP5"/>
</dbReference>
<dbReference type="GO" id="GO:0004439">
    <property type="term" value="F:phosphatidylinositol-4,5-bisphosphate 5-phosphatase activity"/>
    <property type="evidence" value="ECO:0007669"/>
    <property type="project" value="TreeGrafter"/>
</dbReference>
<dbReference type="Gene3D" id="3.90.1590.10">
    <property type="entry name" value="glutathione-dependent formaldehyde- activating enzyme (gfa)"/>
    <property type="match status" value="1"/>
</dbReference>
<dbReference type="Pfam" id="PF22669">
    <property type="entry name" value="Exo_endo_phos2"/>
    <property type="match status" value="1"/>
</dbReference>
<dbReference type="SMART" id="SM00128">
    <property type="entry name" value="IPPc"/>
    <property type="match status" value="1"/>
</dbReference>
<feature type="compositionally biased region" description="Polar residues" evidence="4">
    <location>
        <begin position="303"/>
        <end position="327"/>
    </location>
</feature>
<dbReference type="GO" id="GO:0046872">
    <property type="term" value="F:metal ion binding"/>
    <property type="evidence" value="ECO:0007669"/>
    <property type="project" value="UniProtKB-KW"/>
</dbReference>
<name>A0A9W7SLG2_9PEZI</name>
<dbReference type="Gene3D" id="2.130.10.10">
    <property type="entry name" value="YVTN repeat-like/Quinoprotein amine dehydrogenase"/>
    <property type="match status" value="1"/>
</dbReference>
<feature type="region of interest" description="Disordered" evidence="4">
    <location>
        <begin position="1"/>
        <end position="551"/>
    </location>
</feature>
<evidence type="ECO:0000313" key="6">
    <source>
        <dbReference type="EMBL" id="KAH9822107.1"/>
    </source>
</evidence>
<gene>
    <name evidence="6" type="ORF">Tdes44962_MAKER04782</name>
</gene>
<keyword evidence="2" id="KW-0479">Metal-binding</keyword>
<dbReference type="EMBL" id="RIBY02002223">
    <property type="protein sequence ID" value="KAH9822107.1"/>
    <property type="molecule type" value="Genomic_DNA"/>
</dbReference>
<dbReference type="GO" id="GO:0016846">
    <property type="term" value="F:carbon-sulfur lyase activity"/>
    <property type="evidence" value="ECO:0007669"/>
    <property type="project" value="InterPro"/>
</dbReference>
<dbReference type="SUPFAM" id="SSF51316">
    <property type="entry name" value="Mss4-like"/>
    <property type="match status" value="1"/>
</dbReference>
<dbReference type="InterPro" id="IPR015943">
    <property type="entry name" value="WD40/YVTN_repeat-like_dom_sf"/>
</dbReference>
<dbReference type="InterPro" id="IPR011057">
    <property type="entry name" value="Mss4-like_sf"/>
</dbReference>
<keyword evidence="7" id="KW-1185">Reference proteome</keyword>
<comment type="similarity">
    <text evidence="1">Belongs to the Gfa family.</text>
</comment>
<evidence type="ECO:0000256" key="3">
    <source>
        <dbReference type="ARBA" id="ARBA00022833"/>
    </source>
</evidence>
<dbReference type="InterPro" id="IPR036691">
    <property type="entry name" value="Endo/exonu/phosph_ase_sf"/>
</dbReference>
<dbReference type="Proteomes" id="UP001138500">
    <property type="component" value="Unassembled WGS sequence"/>
</dbReference>
<dbReference type="GO" id="GO:0046856">
    <property type="term" value="P:phosphatidylinositol dephosphorylation"/>
    <property type="evidence" value="ECO:0007669"/>
    <property type="project" value="InterPro"/>
</dbReference>
<evidence type="ECO:0000256" key="1">
    <source>
        <dbReference type="ARBA" id="ARBA00005495"/>
    </source>
</evidence>
<proteinExistence type="inferred from homology"/>
<protein>
    <submittedName>
        <fullName evidence="6">Phosphatidylinositol dephosphorylation</fullName>
    </submittedName>
</protein>
<feature type="region of interest" description="Disordered" evidence="4">
    <location>
        <begin position="1470"/>
        <end position="1503"/>
    </location>
</feature>
<dbReference type="SUPFAM" id="SSF50978">
    <property type="entry name" value="WD40 repeat-like"/>
    <property type="match status" value="1"/>
</dbReference>
<evidence type="ECO:0000256" key="4">
    <source>
        <dbReference type="SAM" id="MobiDB-lite"/>
    </source>
</evidence>
<dbReference type="InterPro" id="IPR036322">
    <property type="entry name" value="WD40_repeat_dom_sf"/>
</dbReference>
<feature type="compositionally biased region" description="Basic and acidic residues" evidence="4">
    <location>
        <begin position="1484"/>
        <end position="1503"/>
    </location>
</feature>
<organism evidence="6 7">
    <name type="scientific">Teratosphaeria destructans</name>
    <dbReference type="NCBI Taxonomy" id="418781"/>
    <lineage>
        <taxon>Eukaryota</taxon>
        <taxon>Fungi</taxon>
        <taxon>Dikarya</taxon>
        <taxon>Ascomycota</taxon>
        <taxon>Pezizomycotina</taxon>
        <taxon>Dothideomycetes</taxon>
        <taxon>Dothideomycetidae</taxon>
        <taxon>Mycosphaerellales</taxon>
        <taxon>Teratosphaeriaceae</taxon>
        <taxon>Teratosphaeria</taxon>
    </lineage>
</organism>
<dbReference type="PROSITE" id="PS51891">
    <property type="entry name" value="CENP_V_GFA"/>
    <property type="match status" value="1"/>
</dbReference>
<dbReference type="FunFam" id="3.60.10.10:FF:000036">
    <property type="entry name" value="Inositol polyphosphate phosphatase, putative"/>
    <property type="match status" value="1"/>
</dbReference>
<comment type="caution">
    <text evidence="6">The sequence shown here is derived from an EMBL/GenBank/DDBJ whole genome shotgun (WGS) entry which is preliminary data.</text>
</comment>
<accession>A0A9W7SLG2</accession>
<dbReference type="SUPFAM" id="SSF56219">
    <property type="entry name" value="DNase I-like"/>
    <property type="match status" value="1"/>
</dbReference>
<evidence type="ECO:0000256" key="2">
    <source>
        <dbReference type="ARBA" id="ARBA00022723"/>
    </source>
</evidence>
<reference evidence="6 7" key="2">
    <citation type="journal article" date="2021" name="Curr. Genet.">
        <title>Genetic response to nitrogen starvation in the aggressive Eucalyptus foliar pathogen Teratosphaeria destructans.</title>
        <authorList>
            <person name="Havenga M."/>
            <person name="Wingfield B.D."/>
            <person name="Wingfield M.J."/>
            <person name="Dreyer L.L."/>
            <person name="Roets F."/>
            <person name="Aylward J."/>
        </authorList>
    </citation>
    <scope>NUCLEOTIDE SEQUENCE [LARGE SCALE GENOMIC DNA]</scope>
    <source>
        <strain evidence="6">CMW44962</strain>
    </source>
</reference>
<dbReference type="InterPro" id="IPR006913">
    <property type="entry name" value="CENP-V/GFA"/>
</dbReference>
<dbReference type="PANTHER" id="PTHR11200">
    <property type="entry name" value="INOSITOL 5-PHOSPHATASE"/>
    <property type="match status" value="1"/>
</dbReference>
<dbReference type="Gene3D" id="3.60.10.10">
    <property type="entry name" value="Endonuclease/exonuclease/phosphatase"/>
    <property type="match status" value="1"/>
</dbReference>
<evidence type="ECO:0000259" key="5">
    <source>
        <dbReference type="PROSITE" id="PS51891"/>
    </source>
</evidence>
<feature type="compositionally biased region" description="Polar residues" evidence="4">
    <location>
        <begin position="135"/>
        <end position="154"/>
    </location>
</feature>
<feature type="compositionally biased region" description="Low complexity" evidence="4">
    <location>
        <begin position="231"/>
        <end position="244"/>
    </location>
</feature>
<keyword evidence="3" id="KW-0862">Zinc</keyword>
<evidence type="ECO:0000313" key="7">
    <source>
        <dbReference type="Proteomes" id="UP001138500"/>
    </source>
</evidence>
<dbReference type="Pfam" id="PF04828">
    <property type="entry name" value="GFA"/>
    <property type="match status" value="1"/>
</dbReference>
<feature type="compositionally biased region" description="Polar residues" evidence="4">
    <location>
        <begin position="478"/>
        <end position="491"/>
    </location>
</feature>
<dbReference type="PANTHER" id="PTHR11200:SF240">
    <property type="entry name" value="INOSITOL POLYPHOSPHATE 5-PHOSPHATASE C9G1.10C-RELATED"/>
    <property type="match status" value="1"/>
</dbReference>
<dbReference type="OrthoDB" id="2248459at2759"/>
<feature type="compositionally biased region" description="Basic and acidic residues" evidence="4">
    <location>
        <begin position="21"/>
        <end position="34"/>
    </location>
</feature>
<feature type="compositionally biased region" description="Basic residues" evidence="4">
    <location>
        <begin position="540"/>
        <end position="551"/>
    </location>
</feature>